<accession>A0AAV4NTK6</accession>
<organism evidence="1 2">
    <name type="scientific">Caerostris extrusa</name>
    <name type="common">Bark spider</name>
    <name type="synonym">Caerostris bankana</name>
    <dbReference type="NCBI Taxonomy" id="172846"/>
    <lineage>
        <taxon>Eukaryota</taxon>
        <taxon>Metazoa</taxon>
        <taxon>Ecdysozoa</taxon>
        <taxon>Arthropoda</taxon>
        <taxon>Chelicerata</taxon>
        <taxon>Arachnida</taxon>
        <taxon>Araneae</taxon>
        <taxon>Araneomorphae</taxon>
        <taxon>Entelegynae</taxon>
        <taxon>Araneoidea</taxon>
        <taxon>Araneidae</taxon>
        <taxon>Caerostris</taxon>
    </lineage>
</organism>
<reference evidence="1 2" key="1">
    <citation type="submission" date="2021-06" db="EMBL/GenBank/DDBJ databases">
        <title>Caerostris extrusa draft genome.</title>
        <authorList>
            <person name="Kono N."/>
            <person name="Arakawa K."/>
        </authorList>
    </citation>
    <scope>NUCLEOTIDE SEQUENCE [LARGE SCALE GENOMIC DNA]</scope>
</reference>
<evidence type="ECO:0000313" key="2">
    <source>
        <dbReference type="Proteomes" id="UP001054945"/>
    </source>
</evidence>
<sequence>MIRKTDNRPCQDHCSTPSPLVSYARLASCHFVAIVSGTIIRSTPSFRQPRSLSATIRTARWNRKIVVKERASIRARIRRGYFFIFAW</sequence>
<dbReference type="EMBL" id="BPLR01003740">
    <property type="protein sequence ID" value="GIX88134.1"/>
    <property type="molecule type" value="Genomic_DNA"/>
</dbReference>
<name>A0AAV4NTK6_CAEEX</name>
<gene>
    <name evidence="1" type="ORF">CEXT_591771</name>
</gene>
<dbReference type="Proteomes" id="UP001054945">
    <property type="component" value="Unassembled WGS sequence"/>
</dbReference>
<proteinExistence type="predicted"/>
<dbReference type="AlphaFoldDB" id="A0AAV4NTK6"/>
<comment type="caution">
    <text evidence="1">The sequence shown here is derived from an EMBL/GenBank/DDBJ whole genome shotgun (WGS) entry which is preliminary data.</text>
</comment>
<evidence type="ECO:0000313" key="1">
    <source>
        <dbReference type="EMBL" id="GIX88134.1"/>
    </source>
</evidence>
<protein>
    <submittedName>
        <fullName evidence="1">Uncharacterized protein</fullName>
    </submittedName>
</protein>
<keyword evidence="2" id="KW-1185">Reference proteome</keyword>